<keyword evidence="2" id="KW-1185">Reference proteome</keyword>
<dbReference type="Gene3D" id="1.25.10.10">
    <property type="entry name" value="Leucine-rich Repeat Variant"/>
    <property type="match status" value="1"/>
</dbReference>
<dbReference type="InterPro" id="IPR011989">
    <property type="entry name" value="ARM-like"/>
</dbReference>
<dbReference type="RefSeq" id="WP_184202405.1">
    <property type="nucleotide sequence ID" value="NZ_BMOX01000027.1"/>
</dbReference>
<name>A0A841LGW1_9SPHN</name>
<evidence type="ECO:0000313" key="1">
    <source>
        <dbReference type="EMBL" id="MBB6229035.1"/>
    </source>
</evidence>
<sequence length="322" mass="34721">MRNGSDWQTMLRDADYEAEVVAKARALGVHHRDASGIAALEKQVAALGDDAAASFEAVEDFFTLSRVREVLAAERAAFADTRTFASKFQGFSTSSQTAMAVARARNFITLLVAIDPHMLKIGKQRRPGDKRSVSFSGTPFSMKLLRGTLPVRRWVLTPCDDTTDLGAVGRMASPAMPEVMVAGETIRLGSFETVEYLAGGTAALLLITQMSNGEAPVALTCDADSGEVRSTQAVGQAPSRLQMLASVARMFDRDDAWDAVRGLLDHPLHFVRWHALRELIGMDAGRALPDILRLMESDPQPAVRRGAGTALAMVNAHLAKAA</sequence>
<reference evidence="1 2" key="1">
    <citation type="submission" date="2020-08" db="EMBL/GenBank/DDBJ databases">
        <title>Genomic Encyclopedia of Type Strains, Phase IV (KMG-IV): sequencing the most valuable type-strain genomes for metagenomic binning, comparative biology and taxonomic classification.</title>
        <authorList>
            <person name="Goeker M."/>
        </authorList>
    </citation>
    <scope>NUCLEOTIDE SEQUENCE [LARGE SCALE GENOMIC DNA]</scope>
    <source>
        <strain evidence="1 2">DSM 102189</strain>
    </source>
</reference>
<dbReference type="AlphaFoldDB" id="A0A841LGW1"/>
<gene>
    <name evidence="1" type="ORF">FHS79_003233</name>
</gene>
<proteinExistence type="predicted"/>
<accession>A0A841LGW1</accession>
<dbReference type="Proteomes" id="UP000538147">
    <property type="component" value="Unassembled WGS sequence"/>
</dbReference>
<evidence type="ECO:0008006" key="3">
    <source>
        <dbReference type="Google" id="ProtNLM"/>
    </source>
</evidence>
<dbReference type="EMBL" id="JACIIV010000030">
    <property type="protein sequence ID" value="MBB6229035.1"/>
    <property type="molecule type" value="Genomic_DNA"/>
</dbReference>
<dbReference type="InterPro" id="IPR016024">
    <property type="entry name" value="ARM-type_fold"/>
</dbReference>
<protein>
    <recommendedName>
        <fullName evidence="3">HEAT repeat domain-containing protein</fullName>
    </recommendedName>
</protein>
<dbReference type="SUPFAM" id="SSF48371">
    <property type="entry name" value="ARM repeat"/>
    <property type="match status" value="1"/>
</dbReference>
<evidence type="ECO:0000313" key="2">
    <source>
        <dbReference type="Proteomes" id="UP000538147"/>
    </source>
</evidence>
<comment type="caution">
    <text evidence="1">The sequence shown here is derived from an EMBL/GenBank/DDBJ whole genome shotgun (WGS) entry which is preliminary data.</text>
</comment>
<organism evidence="1 2">
    <name type="scientific">Polymorphobacter multimanifer</name>
    <dbReference type="NCBI Taxonomy" id="1070431"/>
    <lineage>
        <taxon>Bacteria</taxon>
        <taxon>Pseudomonadati</taxon>
        <taxon>Pseudomonadota</taxon>
        <taxon>Alphaproteobacteria</taxon>
        <taxon>Sphingomonadales</taxon>
        <taxon>Sphingosinicellaceae</taxon>
        <taxon>Polymorphobacter</taxon>
    </lineage>
</organism>